<keyword evidence="1" id="KW-0472">Membrane</keyword>
<dbReference type="STRING" id="1121022.GCA_000376105_01546"/>
<organism evidence="3 4">
    <name type="scientific">Asticcacaulis benevestitus DSM 16100 = ATCC BAA-896</name>
    <dbReference type="NCBI Taxonomy" id="1121022"/>
    <lineage>
        <taxon>Bacteria</taxon>
        <taxon>Pseudomonadati</taxon>
        <taxon>Pseudomonadota</taxon>
        <taxon>Alphaproteobacteria</taxon>
        <taxon>Caulobacterales</taxon>
        <taxon>Caulobacteraceae</taxon>
        <taxon>Asticcacaulis</taxon>
    </lineage>
</organism>
<keyword evidence="1" id="KW-0812">Transmembrane</keyword>
<dbReference type="eggNOG" id="COG1835">
    <property type="taxonomic scope" value="Bacteria"/>
</dbReference>
<feature type="transmembrane region" description="Helical" evidence="1">
    <location>
        <begin position="187"/>
        <end position="207"/>
    </location>
</feature>
<evidence type="ECO:0000313" key="3">
    <source>
        <dbReference type="EMBL" id="ESQ94567.1"/>
    </source>
</evidence>
<dbReference type="PATRIC" id="fig|1121022.4.peg.61"/>
<feature type="transmembrane region" description="Helical" evidence="1">
    <location>
        <begin position="28"/>
        <end position="54"/>
    </location>
</feature>
<gene>
    <name evidence="3" type="ORF">ABENE_00310</name>
</gene>
<dbReference type="GO" id="GO:0016747">
    <property type="term" value="F:acyltransferase activity, transferring groups other than amino-acyl groups"/>
    <property type="evidence" value="ECO:0007669"/>
    <property type="project" value="InterPro"/>
</dbReference>
<feature type="transmembrane region" description="Helical" evidence="1">
    <location>
        <begin position="101"/>
        <end position="125"/>
    </location>
</feature>
<protein>
    <recommendedName>
        <fullName evidence="2">Acyltransferase 3 domain-containing protein</fullName>
    </recommendedName>
</protein>
<feature type="transmembrane region" description="Helical" evidence="1">
    <location>
        <begin position="271"/>
        <end position="289"/>
    </location>
</feature>
<reference evidence="3 4" key="1">
    <citation type="journal article" date="2014" name="Nature">
        <title>Sequential evolution of bacterial morphology by co-option of a developmental regulator.</title>
        <authorList>
            <person name="Jiang C."/>
            <person name="Brown P.J."/>
            <person name="Ducret A."/>
            <person name="Brun Y.V."/>
        </authorList>
    </citation>
    <scope>NUCLEOTIDE SEQUENCE [LARGE SCALE GENOMIC DNA]</scope>
    <source>
        <strain evidence="3 4">DSM 16100</strain>
    </source>
</reference>
<dbReference type="InterPro" id="IPR002656">
    <property type="entry name" value="Acyl_transf_3_dom"/>
</dbReference>
<proteinExistence type="predicted"/>
<feature type="domain" description="Acyltransferase 3" evidence="2">
    <location>
        <begin position="25"/>
        <end position="352"/>
    </location>
</feature>
<comment type="caution">
    <text evidence="3">The sequence shown here is derived from an EMBL/GenBank/DDBJ whole genome shotgun (WGS) entry which is preliminary data.</text>
</comment>
<dbReference type="EMBL" id="AWGB01000001">
    <property type="protein sequence ID" value="ESQ94567.1"/>
    <property type="molecule type" value="Genomic_DNA"/>
</dbReference>
<evidence type="ECO:0000259" key="2">
    <source>
        <dbReference type="Pfam" id="PF01757"/>
    </source>
</evidence>
<feature type="transmembrane region" description="Helical" evidence="1">
    <location>
        <begin position="60"/>
        <end position="80"/>
    </location>
</feature>
<dbReference type="Pfam" id="PF01757">
    <property type="entry name" value="Acyl_transf_3"/>
    <property type="match status" value="1"/>
</dbReference>
<keyword evidence="4" id="KW-1185">Reference proteome</keyword>
<dbReference type="Proteomes" id="UP000017837">
    <property type="component" value="Unassembled WGS sequence"/>
</dbReference>
<keyword evidence="1" id="KW-1133">Transmembrane helix</keyword>
<evidence type="ECO:0000313" key="4">
    <source>
        <dbReference type="Proteomes" id="UP000017837"/>
    </source>
</evidence>
<dbReference type="PANTHER" id="PTHR23028">
    <property type="entry name" value="ACETYLTRANSFERASE"/>
    <property type="match status" value="1"/>
</dbReference>
<dbReference type="AlphaFoldDB" id="V4PKU0"/>
<sequence length="374" mass="40929">MKPFSFAFGSIHHAATAQPRAGGASLDVLRFMAASFILLFHYGSTAPIALSTLFPVLSQGWLATDFFLLLSGYILSRAYGSRLVTSHMRRSHFLLRRFARLWPSHILVLLTFGVFVLASSAAGFAPNHAEKYGLVDFIAQAFMVHGWGMMHAEAWNTPTWTLSALLVCYALFSFYVPLVYKRSLQVMLAMSAGVLLVAHLLALTLAYHPLVDLPFAWGLLRAIPLFMLGNLIERMTADLRLSKTAFWLSLAGAFTGISLLCLLPRNPYSDNAIVLLLGTVLAVSGGVTFHETIVTHRMGRASFALFLTHSLVGAIWFGLCPKLIDHFALGTPAQWGLWGSGVVAALVTAFLFDALVDKPLSQWVSKLPFIKGGI</sequence>
<evidence type="ECO:0000256" key="1">
    <source>
        <dbReference type="SAM" id="Phobius"/>
    </source>
</evidence>
<accession>V4PKU0</accession>
<feature type="transmembrane region" description="Helical" evidence="1">
    <location>
        <begin position="213"/>
        <end position="232"/>
    </location>
</feature>
<dbReference type="RefSeq" id="WP_018081214.1">
    <property type="nucleotide sequence ID" value="NZ_AQWM01000004.1"/>
</dbReference>
<feature type="transmembrane region" description="Helical" evidence="1">
    <location>
        <begin position="244"/>
        <end position="265"/>
    </location>
</feature>
<feature type="transmembrane region" description="Helical" evidence="1">
    <location>
        <begin position="301"/>
        <end position="324"/>
    </location>
</feature>
<name>V4PKU0_9CAUL</name>
<feature type="transmembrane region" description="Helical" evidence="1">
    <location>
        <begin position="160"/>
        <end position="180"/>
    </location>
</feature>
<dbReference type="InterPro" id="IPR050879">
    <property type="entry name" value="Acyltransferase_3"/>
</dbReference>
<feature type="transmembrane region" description="Helical" evidence="1">
    <location>
        <begin position="336"/>
        <end position="356"/>
    </location>
</feature>